<dbReference type="CDD" id="cd02809">
    <property type="entry name" value="alpha_hydroxyacid_oxid_FMN"/>
    <property type="match status" value="1"/>
</dbReference>
<dbReference type="PANTHER" id="PTHR10578">
    <property type="entry name" value="S -2-HYDROXY-ACID OXIDASE-RELATED"/>
    <property type="match status" value="1"/>
</dbReference>
<evidence type="ECO:0000256" key="1">
    <source>
        <dbReference type="ARBA" id="ARBA00001917"/>
    </source>
</evidence>
<dbReference type="Proteomes" id="UP001597203">
    <property type="component" value="Unassembled WGS sequence"/>
</dbReference>
<accession>A0ABW3NX80</accession>
<protein>
    <submittedName>
        <fullName evidence="5">L-lactate dehydrogenase</fullName>
        <ecNumber evidence="5">1.1.1.27</ecNumber>
    </submittedName>
</protein>
<dbReference type="InterPro" id="IPR008259">
    <property type="entry name" value="FMN_hydac_DH_AS"/>
</dbReference>
<feature type="domain" description="FMN hydroxy acid dehydrogenase" evidence="4">
    <location>
        <begin position="1"/>
        <end position="383"/>
    </location>
</feature>
<dbReference type="InterPro" id="IPR013785">
    <property type="entry name" value="Aldolase_TIM"/>
</dbReference>
<gene>
    <name evidence="5" type="ORF">ACFQ24_09015</name>
</gene>
<dbReference type="InterPro" id="IPR012133">
    <property type="entry name" value="Alpha-hydoxy_acid_DH_FMN"/>
</dbReference>
<evidence type="ECO:0000313" key="6">
    <source>
        <dbReference type="Proteomes" id="UP001597203"/>
    </source>
</evidence>
<dbReference type="SUPFAM" id="SSF51395">
    <property type="entry name" value="FMN-linked oxidoreductases"/>
    <property type="match status" value="1"/>
</dbReference>
<dbReference type="PANTHER" id="PTHR10578:SF85">
    <property type="entry name" value="L-LACTATE DEHYDROGENASE"/>
    <property type="match status" value="1"/>
</dbReference>
<dbReference type="PROSITE" id="PS00557">
    <property type="entry name" value="FMN_HYDROXY_ACID_DH_1"/>
    <property type="match status" value="1"/>
</dbReference>
<dbReference type="EC" id="1.1.1.27" evidence="5"/>
<dbReference type="EMBL" id="JBHTLS010000117">
    <property type="protein sequence ID" value="MFD1105011.1"/>
    <property type="molecule type" value="Genomic_DNA"/>
</dbReference>
<dbReference type="InterPro" id="IPR037396">
    <property type="entry name" value="FMN_HAD"/>
</dbReference>
<comment type="cofactor">
    <cofactor evidence="1">
        <name>FMN</name>
        <dbReference type="ChEBI" id="CHEBI:58210"/>
    </cofactor>
</comment>
<dbReference type="InterPro" id="IPR000262">
    <property type="entry name" value="FMN-dep_DH"/>
</dbReference>
<dbReference type="Pfam" id="PF01070">
    <property type="entry name" value="FMN_dh"/>
    <property type="match status" value="1"/>
</dbReference>
<dbReference type="PIRSF" id="PIRSF000138">
    <property type="entry name" value="Al-hdrx_acd_dh"/>
    <property type="match status" value="1"/>
</dbReference>
<sequence>MAIACVEDFRHQARRRLPRFLFDYVDGGSYAEETLRRNVSDLQRLALRQRVMRDVSDVRTSTVLLGREVSMPVALAPIGLAGLYARRGEVQAARAAEAAGVPFILSASACCAIEEVAASVSKPLLFQLYMIKDRAFMADMLGRARDAGVETLVMTVDLIMHSPRYRDMRSTLTGRQTIMDRMRRMVQILSHPVWAWDVGVRGRPHILGNFAPAMPGGAGLAQFTDWVSRNFDPSITWDDLAWVRHHWPGRLVLKGILDREDALRAVDVGAGSIIVSNHGGRQLDGAPSAIRALPHVADAVAGRMEILMDGGIRSGIDVLRALASGADGVLLGRAWAFALAADGQQGVAQMLQLLHHELSVAMALTGHSRVADIGGDALLPDTSLL</sequence>
<organism evidence="5 6">
    <name type="scientific">Sphingobium olei</name>
    <dbReference type="NCBI Taxonomy" id="420955"/>
    <lineage>
        <taxon>Bacteria</taxon>
        <taxon>Pseudomonadati</taxon>
        <taxon>Pseudomonadota</taxon>
        <taxon>Alphaproteobacteria</taxon>
        <taxon>Sphingomonadales</taxon>
        <taxon>Sphingomonadaceae</taxon>
        <taxon>Sphingobium</taxon>
    </lineage>
</organism>
<comment type="similarity">
    <text evidence="3">Belongs to the FMN-dependent alpha-hydroxy acid dehydrogenase family.</text>
</comment>
<dbReference type="RefSeq" id="WP_380910468.1">
    <property type="nucleotide sequence ID" value="NZ_JBHTLS010000117.1"/>
</dbReference>
<keyword evidence="6" id="KW-1185">Reference proteome</keyword>
<dbReference type="Gene3D" id="3.20.20.70">
    <property type="entry name" value="Aldolase class I"/>
    <property type="match status" value="1"/>
</dbReference>
<proteinExistence type="inferred from homology"/>
<evidence type="ECO:0000313" key="5">
    <source>
        <dbReference type="EMBL" id="MFD1105011.1"/>
    </source>
</evidence>
<reference evidence="6" key="1">
    <citation type="journal article" date="2019" name="Int. J. Syst. Evol. Microbiol.">
        <title>The Global Catalogue of Microorganisms (GCM) 10K type strain sequencing project: providing services to taxonomists for standard genome sequencing and annotation.</title>
        <authorList>
            <consortium name="The Broad Institute Genomics Platform"/>
            <consortium name="The Broad Institute Genome Sequencing Center for Infectious Disease"/>
            <person name="Wu L."/>
            <person name="Ma J."/>
        </authorList>
    </citation>
    <scope>NUCLEOTIDE SEQUENCE [LARGE SCALE GENOMIC DNA]</scope>
    <source>
        <strain evidence="6">CCUG 54329</strain>
    </source>
</reference>
<dbReference type="PROSITE" id="PS51349">
    <property type="entry name" value="FMN_HYDROXY_ACID_DH_2"/>
    <property type="match status" value="1"/>
</dbReference>
<dbReference type="NCBIfam" id="NF008398">
    <property type="entry name" value="PRK11197.1"/>
    <property type="match status" value="1"/>
</dbReference>
<comment type="caution">
    <text evidence="5">The sequence shown here is derived from an EMBL/GenBank/DDBJ whole genome shotgun (WGS) entry which is preliminary data.</text>
</comment>
<dbReference type="GO" id="GO:0004459">
    <property type="term" value="F:L-lactate dehydrogenase (NAD+) activity"/>
    <property type="evidence" value="ECO:0007669"/>
    <property type="project" value="UniProtKB-EC"/>
</dbReference>
<evidence type="ECO:0000256" key="2">
    <source>
        <dbReference type="ARBA" id="ARBA00023002"/>
    </source>
</evidence>
<evidence type="ECO:0000256" key="3">
    <source>
        <dbReference type="ARBA" id="ARBA00024042"/>
    </source>
</evidence>
<name>A0ABW3NX80_9SPHN</name>
<keyword evidence="2 5" id="KW-0560">Oxidoreductase</keyword>
<evidence type="ECO:0000259" key="4">
    <source>
        <dbReference type="PROSITE" id="PS51349"/>
    </source>
</evidence>